<keyword evidence="1" id="KW-0812">Transmembrane</keyword>
<organism evidence="3">
    <name type="scientific">Arabidopsis thaliana</name>
    <name type="common">Mouse-ear cress</name>
    <dbReference type="NCBI Taxonomy" id="3702"/>
    <lineage>
        <taxon>Eukaryota</taxon>
        <taxon>Viridiplantae</taxon>
        <taxon>Streptophyta</taxon>
        <taxon>Embryophyta</taxon>
        <taxon>Tracheophyta</taxon>
        <taxon>Spermatophyta</taxon>
        <taxon>Magnoliopsida</taxon>
        <taxon>eudicotyledons</taxon>
        <taxon>Gunneridae</taxon>
        <taxon>Pentapetalae</taxon>
        <taxon>rosids</taxon>
        <taxon>malvids</taxon>
        <taxon>Brassicales</taxon>
        <taxon>Brassicaceae</taxon>
        <taxon>Camelineae</taxon>
        <taxon>Arabidopsis</taxon>
    </lineage>
</organism>
<dbReference type="PANTHER" id="PTHR12482:SF58">
    <property type="entry name" value="SERINE ESTERASE FAMILY PROTEIN"/>
    <property type="match status" value="1"/>
</dbReference>
<evidence type="ECO:0000259" key="2">
    <source>
        <dbReference type="Pfam" id="PF05057"/>
    </source>
</evidence>
<dbReference type="Pfam" id="PF05057">
    <property type="entry name" value="DUF676"/>
    <property type="match status" value="1"/>
</dbReference>
<reference evidence="3" key="2">
    <citation type="submission" date="1997-06" db="EMBL/GenBank/DDBJ databases">
        <authorList>
            <person name="Theologis"/>
        </authorList>
    </citation>
    <scope>NUCLEOTIDE SEQUENCE</scope>
</reference>
<gene>
    <name evidence="3" type="primary">F21M12.37</name>
</gene>
<dbReference type="EMBL" id="AC000132">
    <property type="protein sequence ID" value="AAB60753.1"/>
    <property type="molecule type" value="Genomic_DNA"/>
</dbReference>
<keyword evidence="1" id="KW-0472">Membrane</keyword>
<evidence type="ECO:0000256" key="1">
    <source>
        <dbReference type="SAM" id="Phobius"/>
    </source>
</evidence>
<reference key="3">
    <citation type="journal article" date="2000" name="Nature">
        <title>Sequence and analysis of chromosome 1 of the plant Arabidopsis thaliana.</title>
        <authorList>
            <person name="Theologis A."/>
            <person name="Ecker J.R."/>
            <person name="Palm C.J."/>
            <person name="Federspiel N.A."/>
            <person name="Kaul S."/>
            <person name="White O."/>
            <person name="Alonso J."/>
            <person name="Altafi H."/>
            <person name="Araujo R."/>
            <person name="Bowman C.L."/>
            <person name="Brooks S.Y."/>
            <person name="Buehler E."/>
            <person name="Chan A."/>
            <person name="Chao Q."/>
            <person name="Chen H."/>
            <person name="Cheuk R.F."/>
            <person name="Chin C.W."/>
            <person name="Chung M.K."/>
            <person name="Conn L."/>
            <person name="Conway A.B."/>
            <person name="Conway A.R."/>
            <person name="Creasy T.H."/>
            <person name="Dewar K."/>
            <person name="Dunn P."/>
            <person name="Etgu P."/>
            <person name="Feldblyum T.V."/>
            <person name="Feng J."/>
            <person name="Fong B."/>
            <person name="Fujii C.Y."/>
            <person name="Gill J.E."/>
            <person name="Goldsmith A.D."/>
            <person name="Haas B."/>
            <person name="Hansen N.F."/>
            <person name="Hughes B."/>
            <person name="Huizar L."/>
            <person name="Hunter J.L."/>
            <person name="Jenkins J."/>
            <person name="Johnson-Hopson C."/>
            <person name="Khan S."/>
            <person name="Khaykin E."/>
            <person name="Kim C.J."/>
            <person name="Koo H.L."/>
            <person name="Kremenetskaia I."/>
            <person name="Kurtz D.B."/>
            <person name="Kwan A."/>
            <person name="Lam B."/>
            <person name="Langin-Hooper S."/>
            <person name="Lee A."/>
            <person name="Lee J.M."/>
            <person name="Lenz C.A."/>
            <person name="Li J.H."/>
            <person name="Li Y."/>
            <person name="Lin X."/>
            <person name="Liu S.X."/>
            <person name="Liu Z.A."/>
            <person name="Luros J.S."/>
            <person name="Maiti R."/>
            <person name="Marziali A."/>
            <person name="Militscher J."/>
            <person name="Miranda M."/>
            <person name="Nguyen M."/>
            <person name="Nierman W.C."/>
            <person name="Osborne B.I."/>
            <person name="Pai G."/>
            <person name="Peterson J."/>
            <person name="Pham P.K."/>
            <person name="Rizzo M."/>
            <person name="Rooney T."/>
            <person name="Rowley D."/>
            <person name="Sakano H."/>
            <person name="Salzberg S.L."/>
            <person name="Schwartz J.R."/>
            <person name="Shinn P."/>
            <person name="Southwick A.M."/>
            <person name="Sun H."/>
            <person name="Tallon L.J."/>
            <person name="Tambunga G."/>
            <person name="Toriumi M.J."/>
            <person name="Town C.D."/>
            <person name="Utterback T."/>
            <person name="Van Aken S."/>
            <person name="Vaysberg M."/>
            <person name="Vysotskaia V.S."/>
            <person name="Walker M."/>
            <person name="Wu D."/>
            <person name="Yu G."/>
            <person name="Fraser C.M."/>
            <person name="Venter J.C."/>
            <person name="Davis R.W."/>
        </authorList>
    </citation>
    <scope>NUCLEOTIDE SEQUENCE [LARGE SCALE GENOMIC DNA]</scope>
    <source>
        <strain>cv. Columbia</strain>
    </source>
</reference>
<feature type="domain" description="DUF676" evidence="2">
    <location>
        <begin position="363"/>
        <end position="468"/>
    </location>
</feature>
<dbReference type="InterPro" id="IPR044294">
    <property type="entry name" value="Lipase-like"/>
</dbReference>
<feature type="transmembrane region" description="Helical" evidence="1">
    <location>
        <begin position="294"/>
        <end position="322"/>
    </location>
</feature>
<proteinExistence type="predicted"/>
<name>O04518_ARATH</name>
<reference evidence="3" key="1">
    <citation type="submission" date="1997-05" db="EMBL/GenBank/DDBJ databases">
        <title>The sequence of BAC F21M12 from Arabidopsis thaliana chromosome 1.</title>
        <authorList>
            <person name="Vysotskaia V.S."/>
            <person name="Osborne B.I."/>
            <person name="Toriumi M."/>
            <person name="Yu G."/>
            <person name="Oji O."/>
            <person name="Shen Y.K."/>
            <person name="Araujo R."/>
            <person name="Au M."/>
            <person name="Buehler E."/>
            <person name="Conway A.B."/>
            <person name="Conway A.R."/>
            <person name="Dewar K."/>
            <person name="Feng J."/>
            <person name="Kim C."/>
            <person name="Kurtz D."/>
            <person name="Li Y."/>
            <person name="Shinn P."/>
            <person name="Sun H."/>
            <person name="Davis R.W."/>
            <person name="Ecker J.R."/>
            <person name="Federspiel N.A."/>
            <person name="Theologis A."/>
        </authorList>
    </citation>
    <scope>NUCLEOTIDE SEQUENCE</scope>
</reference>
<sequence>MQRLSKAVGQTVDLSEFVSSMDNALLSDSGSTGKSVEVEGSGQEYSIYNTVFCYLLEYKLFSPFLTQKLNGPFDLASDDWLHNFSKEHLSRTFHLLGTQLHYLWNTFLTLHRDNYTKILEYLRDIWTKDRRAEWSIWMVYSKVEMPHHFISGMEDISNHSSHKRVSTGLKLNDSASMALLIQIFSLMQPAQVASTRAELHRRSIAQMRVCYFSFVIQLPINNRAIQDMHIFGDPMRVPIVIIERVWNAPRRTFSDNSYMRHVDRIDSSLLNGHDDESGTKKHINPQHTGRELKIVVFVHGFQASIFLMFSECVFTFYFLILWRNIPFFLKSLCLLAKCPYSIFTVCFCIFAIFYSLMDPYRKYFHTYISLSGPHLGYLYSSNSLFNSGLWLLKKLKSTQVIHQLTLTDDPDLQNTFFYKLCKVEKDVNISSRSCTIQKTLCSFKNIILLSSPQDGYVPYHSARIESCQPASFDNSKRGVAFLEMLNNCMDQIRGPSPETPHHQRVFMRCDVNFDTTLYGRNLNSFIGRAAHIEFLESDVFARFIMWSFQDLFR</sequence>
<evidence type="ECO:0000313" key="3">
    <source>
        <dbReference type="EMBL" id="AAB60753.1"/>
    </source>
</evidence>
<protein>
    <submittedName>
        <fullName evidence="3">F21M12.37 protein</fullName>
    </submittedName>
</protein>
<dbReference type="AlphaFoldDB" id="O04518"/>
<keyword evidence="1" id="KW-1133">Transmembrane helix</keyword>
<feature type="transmembrane region" description="Helical" evidence="1">
    <location>
        <begin position="334"/>
        <end position="354"/>
    </location>
</feature>
<dbReference type="PANTHER" id="PTHR12482">
    <property type="entry name" value="LIPASE ROG1-RELATED-RELATED"/>
    <property type="match status" value="1"/>
</dbReference>
<dbReference type="InterPro" id="IPR007751">
    <property type="entry name" value="DUF676_lipase-like"/>
</dbReference>
<accession>O04518</accession>